<feature type="transmembrane region" description="Helical" evidence="5">
    <location>
        <begin position="54"/>
        <end position="74"/>
    </location>
</feature>
<feature type="transmembrane region" description="Helical" evidence="5">
    <location>
        <begin position="94"/>
        <end position="113"/>
    </location>
</feature>
<dbReference type="PROSITE" id="PS50850">
    <property type="entry name" value="MFS"/>
    <property type="match status" value="1"/>
</dbReference>
<proteinExistence type="predicted"/>
<dbReference type="Proteomes" id="UP000039046">
    <property type="component" value="Unassembled WGS sequence"/>
</dbReference>
<dbReference type="Pfam" id="PF07690">
    <property type="entry name" value="MFS_1"/>
    <property type="match status" value="1"/>
</dbReference>
<dbReference type="InterPro" id="IPR020846">
    <property type="entry name" value="MFS_dom"/>
</dbReference>
<dbReference type="GO" id="GO:0016020">
    <property type="term" value="C:membrane"/>
    <property type="evidence" value="ECO:0007669"/>
    <property type="project" value="UniProtKB-SubCell"/>
</dbReference>
<dbReference type="InterPro" id="IPR011701">
    <property type="entry name" value="MFS"/>
</dbReference>
<organism evidence="7 8">
    <name type="scientific">[Torrubiella] hemipterigena</name>
    <dbReference type="NCBI Taxonomy" id="1531966"/>
    <lineage>
        <taxon>Eukaryota</taxon>
        <taxon>Fungi</taxon>
        <taxon>Dikarya</taxon>
        <taxon>Ascomycota</taxon>
        <taxon>Pezizomycotina</taxon>
        <taxon>Sordariomycetes</taxon>
        <taxon>Hypocreomycetidae</taxon>
        <taxon>Hypocreales</taxon>
        <taxon>Clavicipitaceae</taxon>
        <taxon>Clavicipitaceae incertae sedis</taxon>
        <taxon>'Torrubiella' clade</taxon>
    </lineage>
</organism>
<evidence type="ECO:0000256" key="1">
    <source>
        <dbReference type="ARBA" id="ARBA00004141"/>
    </source>
</evidence>
<sequence length="534" mass="58445">MKDRQDLTVVTTDSFDTASLSSGYDSPISPLENGDKPNLEHLARQRPAVFRTTLLETSFVTAVVLSLMMSEYFTSGFNIILPSLAQSIDLPEDARTWPTAVPNLAAAALLLPFARLCNIIGARRVFIIGHAWLLSWSVVSGFATDHIILIVCRAMQGVGFAAFLPAGMSLLGQVYRPGPRKNLIYSIYGAFACLGFYFGIVVAALTTEYISWKWYFWTGAIFEFATIVFGLLAIPRNLQDQQASAHMDWLGLTTIVPCLALLIFAFTEGSQAPQGWATPYVLVTLILGIVFLAAAVYSQGWASSQPLVPNVIFRIRYMKRLLASMTCFFGVCALFLLYTSLYIQDVLKVSPILAAAWYAPMLAGSIILAVMGSMILHLLASEILLFLAGTAFLFSVLLFAIIPATYQSATPVAYWAYIFPAMCCGTLGIDLAFNVMNIFITTAMPKRDQAAVGALTNTLIYLGSSFWLSISELVVSTARNWKADHFPLVDQYKTSFWLGVGLTGFAMCLAITLRMGTASADLTSDEKETLVEID</sequence>
<keyword evidence="3 5" id="KW-1133">Transmembrane helix</keyword>
<gene>
    <name evidence="7" type="ORF">VHEMI09272</name>
</gene>
<feature type="transmembrane region" description="Helical" evidence="5">
    <location>
        <begin position="414"/>
        <end position="440"/>
    </location>
</feature>
<feature type="transmembrane region" description="Helical" evidence="5">
    <location>
        <begin position="383"/>
        <end position="402"/>
    </location>
</feature>
<evidence type="ECO:0000259" key="6">
    <source>
        <dbReference type="PROSITE" id="PS50850"/>
    </source>
</evidence>
<feature type="transmembrane region" description="Helical" evidence="5">
    <location>
        <begin position="452"/>
        <end position="475"/>
    </location>
</feature>
<evidence type="ECO:0000313" key="7">
    <source>
        <dbReference type="EMBL" id="CEJ93699.1"/>
    </source>
</evidence>
<dbReference type="PANTHER" id="PTHR42718">
    <property type="entry name" value="MAJOR FACILITATOR SUPERFAMILY MULTIDRUG TRANSPORTER MFSC"/>
    <property type="match status" value="1"/>
</dbReference>
<feature type="transmembrane region" description="Helical" evidence="5">
    <location>
        <begin position="148"/>
        <end position="171"/>
    </location>
</feature>
<feature type="transmembrane region" description="Helical" evidence="5">
    <location>
        <begin position="355"/>
        <end position="376"/>
    </location>
</feature>
<reference evidence="7 8" key="1">
    <citation type="journal article" date="2015" name="Genome Announc.">
        <title>Draft Genome Sequence and Gene Annotation of the Entomopathogenic Fungus Verticillium hemipterigenum.</title>
        <authorList>
            <person name="Horn F."/>
            <person name="Habel A."/>
            <person name="Scharf D.H."/>
            <person name="Dworschak J."/>
            <person name="Brakhage A.A."/>
            <person name="Guthke R."/>
            <person name="Hertweck C."/>
            <person name="Linde J."/>
        </authorList>
    </citation>
    <scope>NUCLEOTIDE SEQUENCE [LARGE SCALE GENOMIC DNA]</scope>
</reference>
<comment type="subcellular location">
    <subcellularLocation>
        <location evidence="1">Membrane</location>
        <topology evidence="1">Multi-pass membrane protein</topology>
    </subcellularLocation>
</comment>
<feature type="transmembrane region" description="Helical" evidence="5">
    <location>
        <begin position="125"/>
        <end position="142"/>
    </location>
</feature>
<dbReference type="InterPro" id="IPR036259">
    <property type="entry name" value="MFS_trans_sf"/>
</dbReference>
<feature type="transmembrane region" description="Helical" evidence="5">
    <location>
        <begin position="279"/>
        <end position="300"/>
    </location>
</feature>
<name>A0A0A1TG10_9HYPO</name>
<dbReference type="Gene3D" id="1.20.1250.20">
    <property type="entry name" value="MFS general substrate transporter like domains"/>
    <property type="match status" value="1"/>
</dbReference>
<feature type="transmembrane region" description="Helical" evidence="5">
    <location>
        <begin position="246"/>
        <end position="267"/>
    </location>
</feature>
<evidence type="ECO:0000256" key="4">
    <source>
        <dbReference type="ARBA" id="ARBA00023136"/>
    </source>
</evidence>
<feature type="transmembrane region" description="Helical" evidence="5">
    <location>
        <begin position="321"/>
        <end position="343"/>
    </location>
</feature>
<evidence type="ECO:0000256" key="3">
    <source>
        <dbReference type="ARBA" id="ARBA00022989"/>
    </source>
</evidence>
<dbReference type="PANTHER" id="PTHR42718:SF11">
    <property type="entry name" value="MAJOR FACILITATOR SUPERFAMILY (MFS) PROFILE DOMAIN-CONTAINING PROTEIN"/>
    <property type="match status" value="1"/>
</dbReference>
<keyword evidence="2 5" id="KW-0812">Transmembrane</keyword>
<feature type="transmembrane region" description="Helical" evidence="5">
    <location>
        <begin position="495"/>
        <end position="513"/>
    </location>
</feature>
<feature type="domain" description="Major facilitator superfamily (MFS) profile" evidence="6">
    <location>
        <begin position="59"/>
        <end position="518"/>
    </location>
</feature>
<keyword evidence="4 5" id="KW-0472">Membrane</keyword>
<feature type="transmembrane region" description="Helical" evidence="5">
    <location>
        <begin position="214"/>
        <end position="234"/>
    </location>
</feature>
<evidence type="ECO:0000256" key="5">
    <source>
        <dbReference type="SAM" id="Phobius"/>
    </source>
</evidence>
<evidence type="ECO:0000313" key="8">
    <source>
        <dbReference type="Proteomes" id="UP000039046"/>
    </source>
</evidence>
<feature type="transmembrane region" description="Helical" evidence="5">
    <location>
        <begin position="183"/>
        <end position="202"/>
    </location>
</feature>
<dbReference type="SUPFAM" id="SSF103473">
    <property type="entry name" value="MFS general substrate transporter"/>
    <property type="match status" value="1"/>
</dbReference>
<dbReference type="OrthoDB" id="5086884at2759"/>
<dbReference type="EMBL" id="CDHN01000006">
    <property type="protein sequence ID" value="CEJ93699.1"/>
    <property type="molecule type" value="Genomic_DNA"/>
</dbReference>
<dbReference type="GO" id="GO:0022857">
    <property type="term" value="F:transmembrane transporter activity"/>
    <property type="evidence" value="ECO:0007669"/>
    <property type="project" value="InterPro"/>
</dbReference>
<dbReference type="AlphaFoldDB" id="A0A0A1TG10"/>
<evidence type="ECO:0000256" key="2">
    <source>
        <dbReference type="ARBA" id="ARBA00022692"/>
    </source>
</evidence>
<dbReference type="HOGENOM" id="CLU_000960_27_2_1"/>
<accession>A0A0A1TG10</accession>
<protein>
    <recommendedName>
        <fullName evidence="6">Major facilitator superfamily (MFS) profile domain-containing protein</fullName>
    </recommendedName>
</protein>
<keyword evidence="8" id="KW-1185">Reference proteome</keyword>